<reference evidence="11 12" key="1">
    <citation type="journal article" date="2010" name="Stand. Genomic Sci.">
        <title>Complete genome sequence of Desulfarculus baarsii type strain (2st14).</title>
        <authorList>
            <person name="Sun H."/>
            <person name="Spring S."/>
            <person name="Lapidus A."/>
            <person name="Davenport K."/>
            <person name="Del Rio T.G."/>
            <person name="Tice H."/>
            <person name="Nolan M."/>
            <person name="Copeland A."/>
            <person name="Cheng J.F."/>
            <person name="Lucas S."/>
            <person name="Tapia R."/>
            <person name="Goodwin L."/>
            <person name="Pitluck S."/>
            <person name="Ivanova N."/>
            <person name="Pagani I."/>
            <person name="Mavromatis K."/>
            <person name="Ovchinnikova G."/>
            <person name="Pati A."/>
            <person name="Chen A."/>
            <person name="Palaniappan K."/>
            <person name="Hauser L."/>
            <person name="Chang Y.J."/>
            <person name="Jeffries C.D."/>
            <person name="Detter J.C."/>
            <person name="Han C."/>
            <person name="Rohde M."/>
            <person name="Brambilla E."/>
            <person name="Goker M."/>
            <person name="Woyke T."/>
            <person name="Bristow J."/>
            <person name="Eisen J.A."/>
            <person name="Markowitz V."/>
            <person name="Hugenholtz P."/>
            <person name="Kyrpides N.C."/>
            <person name="Klenk H.P."/>
            <person name="Land M."/>
        </authorList>
    </citation>
    <scope>NUCLEOTIDE SEQUENCE [LARGE SCALE GENOMIC DNA]</scope>
    <source>
        <strain evidence="12">ATCC 33931 / DSM 2075 / LMG 7858 / VKM B-1802 / 2st14</strain>
    </source>
</reference>
<evidence type="ECO:0000313" key="11">
    <source>
        <dbReference type="EMBL" id="ADK86644.1"/>
    </source>
</evidence>
<dbReference type="Gene3D" id="3.30.565.10">
    <property type="entry name" value="Histidine kinase-like ATPase, C-terminal domain"/>
    <property type="match status" value="1"/>
</dbReference>
<dbReference type="PANTHER" id="PTHR43065">
    <property type="entry name" value="SENSOR HISTIDINE KINASE"/>
    <property type="match status" value="1"/>
</dbReference>
<dbReference type="CDD" id="cd00082">
    <property type="entry name" value="HisKA"/>
    <property type="match status" value="1"/>
</dbReference>
<dbReference type="SUPFAM" id="SSF55781">
    <property type="entry name" value="GAF domain-like"/>
    <property type="match status" value="1"/>
</dbReference>
<dbReference type="SUPFAM" id="SSF55785">
    <property type="entry name" value="PYP-like sensor domain (PAS domain)"/>
    <property type="match status" value="1"/>
</dbReference>
<sequence>MADQLDNKTREELLVLAREQQAALATYKETLARIYQEFDAKIEELSLIRWVSDVLRQAEDLRGLGLGLVEVVISELPADFACLLLTDPEMTRLEPLAVFDRAAESPSIIEEPTPGQCLTLGEGPLGEAVGEGRILLLSPTDHSPPAGQWPEILPPGAASLIALPLIARQQILGAIILCSQSPGAFSEDHARALTILCDHAAAALANARLIDQLGEINERLLASELEAHQAREYLQQVLDTASDLIIISDAEGRVTYANQAASSFGLQRQALVGRPLAPLFLERARAAAMLGLGAPLSEELELQAPGGHGFSVLVSTTPLPDTGEVLAIVRDVTRRKALERQLMHAEKLASVGILAAGVAHEIGNPLAAIGGYAQLLDSDDTTPAERREFAGAIAEQTERINRIIRELLDYSRPSQYLGQPVDVNQAIEAVLNMFFTSKRLSQDNLSIQRDLARNLPKVSLDRDQLQQVVLNMVINAAQAMAGGGQLTISTREQAGWLRMEFADTGPGIGPDKLPLIFDPFFTTKPPGQGTGLGLSICDRIISAGGGRIEVASALGKGTTFTVLLPPAQAEDQA</sequence>
<dbReference type="InterPro" id="IPR036890">
    <property type="entry name" value="HATPase_C_sf"/>
</dbReference>
<keyword evidence="12" id="KW-1185">Reference proteome</keyword>
<dbReference type="Proteomes" id="UP000009047">
    <property type="component" value="Chromosome"/>
</dbReference>
<dbReference type="InterPro" id="IPR003594">
    <property type="entry name" value="HATPase_dom"/>
</dbReference>
<dbReference type="PRINTS" id="PR00344">
    <property type="entry name" value="BCTRLSENSOR"/>
</dbReference>
<proteinExistence type="predicted"/>
<dbReference type="InterPro" id="IPR003661">
    <property type="entry name" value="HisK_dim/P_dom"/>
</dbReference>
<dbReference type="InterPro" id="IPR003018">
    <property type="entry name" value="GAF"/>
</dbReference>
<dbReference type="KEGG" id="dbr:Deba_3291"/>
<keyword evidence="4" id="KW-0808">Transferase</keyword>
<dbReference type="HOGENOM" id="CLU_475483_0_0_7"/>
<dbReference type="SUPFAM" id="SSF47384">
    <property type="entry name" value="Homodimeric domain of signal transducing histidine kinase"/>
    <property type="match status" value="1"/>
</dbReference>
<organism evidence="11 12">
    <name type="scientific">Desulfarculus baarsii (strain ATCC 33931 / DSM 2075 / LMG 7858 / VKM B-1802 / 2st14)</name>
    <dbReference type="NCBI Taxonomy" id="644282"/>
    <lineage>
        <taxon>Bacteria</taxon>
        <taxon>Pseudomonadati</taxon>
        <taxon>Thermodesulfobacteriota</taxon>
        <taxon>Desulfarculia</taxon>
        <taxon>Desulfarculales</taxon>
        <taxon>Desulfarculaceae</taxon>
        <taxon>Desulfarculus</taxon>
    </lineage>
</organism>
<dbReference type="CDD" id="cd00130">
    <property type="entry name" value="PAS"/>
    <property type="match status" value="1"/>
</dbReference>
<dbReference type="InterPro" id="IPR035965">
    <property type="entry name" value="PAS-like_dom_sf"/>
</dbReference>
<dbReference type="GO" id="GO:0000155">
    <property type="term" value="F:phosphorelay sensor kinase activity"/>
    <property type="evidence" value="ECO:0007669"/>
    <property type="project" value="InterPro"/>
</dbReference>
<dbReference type="SUPFAM" id="SSF55874">
    <property type="entry name" value="ATPase domain of HSP90 chaperone/DNA topoisomerase II/histidine kinase"/>
    <property type="match status" value="1"/>
</dbReference>
<dbReference type="Pfam" id="PF08448">
    <property type="entry name" value="PAS_4"/>
    <property type="match status" value="1"/>
</dbReference>
<evidence type="ECO:0000256" key="2">
    <source>
        <dbReference type="ARBA" id="ARBA00012438"/>
    </source>
</evidence>
<evidence type="ECO:0000259" key="10">
    <source>
        <dbReference type="PROSITE" id="PS50112"/>
    </source>
</evidence>
<dbReference type="STRING" id="644282.Deba_3291"/>
<evidence type="ECO:0000256" key="3">
    <source>
        <dbReference type="ARBA" id="ARBA00022553"/>
    </source>
</evidence>
<dbReference type="AlphaFoldDB" id="E1QM59"/>
<feature type="domain" description="Histidine kinase" evidence="9">
    <location>
        <begin position="357"/>
        <end position="568"/>
    </location>
</feature>
<evidence type="ECO:0000256" key="6">
    <source>
        <dbReference type="ARBA" id="ARBA00022777"/>
    </source>
</evidence>
<dbReference type="SMART" id="SM00091">
    <property type="entry name" value="PAS"/>
    <property type="match status" value="1"/>
</dbReference>
<comment type="catalytic activity">
    <reaction evidence="1">
        <text>ATP + protein L-histidine = ADP + protein N-phospho-L-histidine.</text>
        <dbReference type="EC" id="2.7.13.3"/>
    </reaction>
</comment>
<evidence type="ECO:0000313" key="12">
    <source>
        <dbReference type="Proteomes" id="UP000009047"/>
    </source>
</evidence>
<evidence type="ECO:0000256" key="4">
    <source>
        <dbReference type="ARBA" id="ARBA00022679"/>
    </source>
</evidence>
<evidence type="ECO:0000256" key="8">
    <source>
        <dbReference type="ARBA" id="ARBA00023012"/>
    </source>
</evidence>
<accession>E1QM59</accession>
<dbReference type="InterPro" id="IPR005467">
    <property type="entry name" value="His_kinase_dom"/>
</dbReference>
<evidence type="ECO:0000256" key="5">
    <source>
        <dbReference type="ARBA" id="ARBA00022741"/>
    </source>
</evidence>
<dbReference type="GO" id="GO:0005524">
    <property type="term" value="F:ATP binding"/>
    <property type="evidence" value="ECO:0007669"/>
    <property type="project" value="UniProtKB-KW"/>
</dbReference>
<dbReference type="Gene3D" id="3.30.450.40">
    <property type="match status" value="1"/>
</dbReference>
<evidence type="ECO:0000256" key="7">
    <source>
        <dbReference type="ARBA" id="ARBA00022840"/>
    </source>
</evidence>
<dbReference type="Gene3D" id="1.10.287.130">
    <property type="match status" value="1"/>
</dbReference>
<dbReference type="InterPro" id="IPR029016">
    <property type="entry name" value="GAF-like_dom_sf"/>
</dbReference>
<keyword evidence="7" id="KW-0067">ATP-binding</keyword>
<dbReference type="InterPro" id="IPR013656">
    <property type="entry name" value="PAS_4"/>
</dbReference>
<dbReference type="InterPro" id="IPR004358">
    <property type="entry name" value="Sig_transdc_His_kin-like_C"/>
</dbReference>
<keyword evidence="6 11" id="KW-0418">Kinase</keyword>
<dbReference type="PROSITE" id="PS50109">
    <property type="entry name" value="HIS_KIN"/>
    <property type="match status" value="1"/>
</dbReference>
<evidence type="ECO:0000259" key="9">
    <source>
        <dbReference type="PROSITE" id="PS50109"/>
    </source>
</evidence>
<dbReference type="eggNOG" id="COG3852">
    <property type="taxonomic scope" value="Bacteria"/>
</dbReference>
<keyword evidence="8" id="KW-0902">Two-component regulatory system</keyword>
<evidence type="ECO:0000256" key="1">
    <source>
        <dbReference type="ARBA" id="ARBA00000085"/>
    </source>
</evidence>
<gene>
    <name evidence="11" type="ordered locus">Deba_3291</name>
</gene>
<dbReference type="PROSITE" id="PS50112">
    <property type="entry name" value="PAS"/>
    <property type="match status" value="1"/>
</dbReference>
<dbReference type="Gene3D" id="3.30.450.20">
    <property type="entry name" value="PAS domain"/>
    <property type="match status" value="1"/>
</dbReference>
<dbReference type="EC" id="2.7.13.3" evidence="2"/>
<dbReference type="Pfam" id="PF13185">
    <property type="entry name" value="GAF_2"/>
    <property type="match status" value="1"/>
</dbReference>
<keyword evidence="3" id="KW-0597">Phosphoprotein</keyword>
<dbReference type="eggNOG" id="COG2203">
    <property type="taxonomic scope" value="Bacteria"/>
</dbReference>
<dbReference type="Pfam" id="PF00512">
    <property type="entry name" value="HisKA"/>
    <property type="match status" value="1"/>
</dbReference>
<dbReference type="InterPro" id="IPR036097">
    <property type="entry name" value="HisK_dim/P_sf"/>
</dbReference>
<protein>
    <recommendedName>
        <fullName evidence="2">histidine kinase</fullName>
        <ecNumber evidence="2">2.7.13.3</ecNumber>
    </recommendedName>
</protein>
<dbReference type="SMART" id="SM00388">
    <property type="entry name" value="HisKA"/>
    <property type="match status" value="1"/>
</dbReference>
<dbReference type="Pfam" id="PF02518">
    <property type="entry name" value="HATPase_c"/>
    <property type="match status" value="1"/>
</dbReference>
<dbReference type="NCBIfam" id="TIGR00229">
    <property type="entry name" value="sensory_box"/>
    <property type="match status" value="1"/>
</dbReference>
<dbReference type="PANTHER" id="PTHR43065:SF10">
    <property type="entry name" value="PEROXIDE STRESS-ACTIVATED HISTIDINE KINASE MAK3"/>
    <property type="match status" value="1"/>
</dbReference>
<name>E1QM59_DESB2</name>
<dbReference type="EMBL" id="CP002085">
    <property type="protein sequence ID" value="ADK86644.1"/>
    <property type="molecule type" value="Genomic_DNA"/>
</dbReference>
<keyword evidence="5" id="KW-0547">Nucleotide-binding</keyword>
<dbReference type="SMART" id="SM00387">
    <property type="entry name" value="HATPase_c"/>
    <property type="match status" value="1"/>
</dbReference>
<dbReference type="SMART" id="SM00065">
    <property type="entry name" value="GAF"/>
    <property type="match status" value="1"/>
</dbReference>
<dbReference type="InterPro" id="IPR000014">
    <property type="entry name" value="PAS"/>
</dbReference>
<feature type="domain" description="PAS" evidence="10">
    <location>
        <begin position="230"/>
        <end position="264"/>
    </location>
</feature>